<evidence type="ECO:0000256" key="2">
    <source>
        <dbReference type="ARBA" id="ARBA00022670"/>
    </source>
</evidence>
<dbReference type="CDD" id="cd06097">
    <property type="entry name" value="Aspergillopepsin_like"/>
    <property type="match status" value="1"/>
</dbReference>
<dbReference type="GO" id="GO:0006508">
    <property type="term" value="P:proteolysis"/>
    <property type="evidence" value="ECO:0007669"/>
    <property type="project" value="UniProtKB-KW"/>
</dbReference>
<evidence type="ECO:0000313" key="9">
    <source>
        <dbReference type="EMBL" id="KAK3491117.1"/>
    </source>
</evidence>
<keyword evidence="4 6" id="KW-0378">Hydrolase</keyword>
<dbReference type="EMBL" id="JAULSX010000005">
    <property type="protein sequence ID" value="KAK3491117.1"/>
    <property type="molecule type" value="Genomic_DNA"/>
</dbReference>
<gene>
    <name evidence="9" type="ORF">B0T23DRAFT_177057</name>
</gene>
<keyword evidence="2 6" id="KW-0645">Protease</keyword>
<accession>A0AAJ0I6F7</accession>
<keyword evidence="7" id="KW-0732">Signal</keyword>
<dbReference type="FunFam" id="2.40.70.10:FF:000024">
    <property type="entry name" value="Endothiapepsin"/>
    <property type="match status" value="1"/>
</dbReference>
<keyword evidence="3 6" id="KW-0064">Aspartyl protease</keyword>
<dbReference type="AlphaFoldDB" id="A0AAJ0I6F7"/>
<dbReference type="PANTHER" id="PTHR47966">
    <property type="entry name" value="BETA-SITE APP-CLEAVING ENZYME, ISOFORM A-RELATED"/>
    <property type="match status" value="1"/>
</dbReference>
<dbReference type="PRINTS" id="PR00792">
    <property type="entry name" value="PEPSIN"/>
</dbReference>
<dbReference type="InterPro" id="IPR001461">
    <property type="entry name" value="Aspartic_peptidase_A1"/>
</dbReference>
<feature type="active site" evidence="5">
    <location>
        <position position="325"/>
    </location>
</feature>
<protein>
    <submittedName>
        <fullName evidence="9">Endothiapepsin</fullName>
    </submittedName>
</protein>
<comment type="similarity">
    <text evidence="1 6">Belongs to the peptidase A1 family.</text>
</comment>
<evidence type="ECO:0000256" key="1">
    <source>
        <dbReference type="ARBA" id="ARBA00007447"/>
    </source>
</evidence>
<dbReference type="PROSITE" id="PS00141">
    <property type="entry name" value="ASP_PROTEASE"/>
    <property type="match status" value="1"/>
</dbReference>
<evidence type="ECO:0000259" key="8">
    <source>
        <dbReference type="PROSITE" id="PS51767"/>
    </source>
</evidence>
<dbReference type="Proteomes" id="UP001285908">
    <property type="component" value="Unassembled WGS sequence"/>
</dbReference>
<proteinExistence type="inferred from homology"/>
<feature type="domain" description="Peptidase A1" evidence="8">
    <location>
        <begin position="123"/>
        <end position="435"/>
    </location>
</feature>
<dbReference type="InterPro" id="IPR001969">
    <property type="entry name" value="Aspartic_peptidase_AS"/>
</dbReference>
<dbReference type="PANTHER" id="PTHR47966:SF2">
    <property type="entry name" value="ASPERGILLOPEPSIN-1-RELATED"/>
    <property type="match status" value="1"/>
</dbReference>
<organism evidence="9 10">
    <name type="scientific">Neurospora hispaniola</name>
    <dbReference type="NCBI Taxonomy" id="588809"/>
    <lineage>
        <taxon>Eukaryota</taxon>
        <taxon>Fungi</taxon>
        <taxon>Dikarya</taxon>
        <taxon>Ascomycota</taxon>
        <taxon>Pezizomycotina</taxon>
        <taxon>Sordariomycetes</taxon>
        <taxon>Sordariomycetidae</taxon>
        <taxon>Sordariales</taxon>
        <taxon>Sordariaceae</taxon>
        <taxon>Neurospora</taxon>
    </lineage>
</organism>
<dbReference type="Gene3D" id="2.40.70.10">
    <property type="entry name" value="Acid Proteases"/>
    <property type="match status" value="2"/>
</dbReference>
<evidence type="ECO:0000256" key="5">
    <source>
        <dbReference type="PIRSR" id="PIRSR601461-1"/>
    </source>
</evidence>
<reference evidence="9 10" key="1">
    <citation type="journal article" date="2023" name="Mol. Phylogenet. Evol.">
        <title>Genome-scale phylogeny and comparative genomics of the fungal order Sordariales.</title>
        <authorList>
            <person name="Hensen N."/>
            <person name="Bonometti L."/>
            <person name="Westerberg I."/>
            <person name="Brannstrom I.O."/>
            <person name="Guillou S."/>
            <person name="Cros-Aarteil S."/>
            <person name="Calhoun S."/>
            <person name="Haridas S."/>
            <person name="Kuo A."/>
            <person name="Mondo S."/>
            <person name="Pangilinan J."/>
            <person name="Riley R."/>
            <person name="LaButti K."/>
            <person name="Andreopoulos B."/>
            <person name="Lipzen A."/>
            <person name="Chen C."/>
            <person name="Yan M."/>
            <person name="Daum C."/>
            <person name="Ng V."/>
            <person name="Clum A."/>
            <person name="Steindorff A."/>
            <person name="Ohm R.A."/>
            <person name="Martin F."/>
            <person name="Silar P."/>
            <person name="Natvig D.O."/>
            <person name="Lalanne C."/>
            <person name="Gautier V."/>
            <person name="Ament-Velasquez S.L."/>
            <person name="Kruys A."/>
            <person name="Hutchinson M.I."/>
            <person name="Powell A.J."/>
            <person name="Barry K."/>
            <person name="Miller A.N."/>
            <person name="Grigoriev I.V."/>
            <person name="Debuchy R."/>
            <person name="Gladieux P."/>
            <person name="Hiltunen Thoren M."/>
            <person name="Johannesson H."/>
        </authorList>
    </citation>
    <scope>NUCLEOTIDE SEQUENCE [LARGE SCALE GENOMIC DNA]</scope>
    <source>
        <strain evidence="9 10">FGSC 10403</strain>
    </source>
</reference>
<feature type="chain" id="PRO_5042535763" evidence="7">
    <location>
        <begin position="22"/>
        <end position="439"/>
    </location>
</feature>
<comment type="caution">
    <text evidence="9">The sequence shown here is derived from an EMBL/GenBank/DDBJ whole genome shotgun (WGS) entry which is preliminary data.</text>
</comment>
<dbReference type="FunFam" id="2.40.70.10:FF:000026">
    <property type="entry name" value="Endothiapepsin"/>
    <property type="match status" value="1"/>
</dbReference>
<sequence>MVALTNLLLTTLLASAGLGAALPPRIGSTVIEAREPDLPVSGRKITLPQQKNPRFHKFNGALSVYKTYLKYGAPVPDHLVQAVANHLGISVEEVHNYANTTANARRDQGSATAAPIDQSDSAYITPVSIGTPAQTLNLDFDTGSSDLWVFSNSLPSSQRAGHEIYNPSKSSTAKRLNGASWDISYGDGSSSKGQVYLDKVTIGGLVVSNQAVETAQQVSQSFTAETSIDGLVGLAFGSLNTVRPRQQKTWFENAIGQLDQPLFAADLKYEASGTYDFGFIDPAKHTGDITYVPVNTNPGYWTWTSTGYQVGSSPFVSQSITNIADTGTTLMYVPDSILRAYYGQIRGATNSQSYGGYVFPCSTEAPDFTFGVTDEATITIPGRFINYGPVTDDGETCFGGLQTSSDVGINIFGDVALKAAYVVFKGGDSPSLGWASKQL</sequence>
<dbReference type="RefSeq" id="XP_062692300.1">
    <property type="nucleotide sequence ID" value="XM_062833012.1"/>
</dbReference>
<feature type="signal peptide" evidence="7">
    <location>
        <begin position="1"/>
        <end position="21"/>
    </location>
</feature>
<keyword evidence="10" id="KW-1185">Reference proteome</keyword>
<name>A0AAJ0I6F7_9PEZI</name>
<evidence type="ECO:0000256" key="7">
    <source>
        <dbReference type="SAM" id="SignalP"/>
    </source>
</evidence>
<dbReference type="SUPFAM" id="SSF50630">
    <property type="entry name" value="Acid proteases"/>
    <property type="match status" value="1"/>
</dbReference>
<dbReference type="GO" id="GO:0004190">
    <property type="term" value="F:aspartic-type endopeptidase activity"/>
    <property type="evidence" value="ECO:0007669"/>
    <property type="project" value="UniProtKB-KW"/>
</dbReference>
<feature type="active site" evidence="5">
    <location>
        <position position="141"/>
    </location>
</feature>
<dbReference type="PROSITE" id="PS51767">
    <property type="entry name" value="PEPTIDASE_A1"/>
    <property type="match status" value="1"/>
</dbReference>
<dbReference type="GeneID" id="87870634"/>
<evidence type="ECO:0000256" key="6">
    <source>
        <dbReference type="RuleBase" id="RU000454"/>
    </source>
</evidence>
<dbReference type="InterPro" id="IPR021109">
    <property type="entry name" value="Peptidase_aspartic_dom_sf"/>
</dbReference>
<dbReference type="Pfam" id="PF00026">
    <property type="entry name" value="Asp"/>
    <property type="match status" value="1"/>
</dbReference>
<dbReference type="InterPro" id="IPR034163">
    <property type="entry name" value="Aspergillopepsin-like_cat_dom"/>
</dbReference>
<evidence type="ECO:0000256" key="4">
    <source>
        <dbReference type="ARBA" id="ARBA00022801"/>
    </source>
</evidence>
<evidence type="ECO:0000313" key="10">
    <source>
        <dbReference type="Proteomes" id="UP001285908"/>
    </source>
</evidence>
<dbReference type="InterPro" id="IPR033121">
    <property type="entry name" value="PEPTIDASE_A1"/>
</dbReference>
<evidence type="ECO:0000256" key="3">
    <source>
        <dbReference type="ARBA" id="ARBA00022750"/>
    </source>
</evidence>